<keyword evidence="5 7" id="KW-0472">Membrane</keyword>
<evidence type="ECO:0000256" key="3">
    <source>
        <dbReference type="ARBA" id="ARBA00022692"/>
    </source>
</evidence>
<evidence type="ECO:0000256" key="4">
    <source>
        <dbReference type="ARBA" id="ARBA00022989"/>
    </source>
</evidence>
<evidence type="ECO:0000256" key="1">
    <source>
        <dbReference type="ARBA" id="ARBA00004141"/>
    </source>
</evidence>
<dbReference type="InterPro" id="IPR000425">
    <property type="entry name" value="MIP"/>
</dbReference>
<feature type="compositionally biased region" description="Acidic residues" evidence="6">
    <location>
        <begin position="98"/>
        <end position="108"/>
    </location>
</feature>
<proteinExistence type="inferred from homology"/>
<feature type="transmembrane region" description="Helical" evidence="7">
    <location>
        <begin position="21"/>
        <end position="43"/>
    </location>
</feature>
<name>A0ABR4P447_9HELO</name>
<keyword evidence="3 7" id="KW-0812">Transmembrane</keyword>
<reference evidence="9 10" key="1">
    <citation type="submission" date="2024-06" db="EMBL/GenBank/DDBJ databases">
        <title>Complete genome of Phlyctema vagabunda strain 19-DSS-EL-015.</title>
        <authorList>
            <person name="Fiorenzani C."/>
        </authorList>
    </citation>
    <scope>NUCLEOTIDE SEQUENCE [LARGE SCALE GENOMIC DNA]</scope>
    <source>
        <strain evidence="9 10">19-DSS-EL-015</strain>
    </source>
</reference>
<dbReference type="Pfam" id="PF00230">
    <property type="entry name" value="MIP"/>
    <property type="match status" value="1"/>
</dbReference>
<evidence type="ECO:0000256" key="8">
    <source>
        <dbReference type="SAM" id="SignalP"/>
    </source>
</evidence>
<evidence type="ECO:0000256" key="5">
    <source>
        <dbReference type="ARBA" id="ARBA00023136"/>
    </source>
</evidence>
<keyword evidence="4 7" id="KW-1133">Transmembrane helix</keyword>
<dbReference type="Gene3D" id="1.20.1080.10">
    <property type="entry name" value="Glycerol uptake facilitator protein"/>
    <property type="match status" value="1"/>
</dbReference>
<organism evidence="9 10">
    <name type="scientific">Phlyctema vagabunda</name>
    <dbReference type="NCBI Taxonomy" id="108571"/>
    <lineage>
        <taxon>Eukaryota</taxon>
        <taxon>Fungi</taxon>
        <taxon>Dikarya</taxon>
        <taxon>Ascomycota</taxon>
        <taxon>Pezizomycotina</taxon>
        <taxon>Leotiomycetes</taxon>
        <taxon>Helotiales</taxon>
        <taxon>Dermateaceae</taxon>
        <taxon>Phlyctema</taxon>
    </lineage>
</organism>
<keyword evidence="10" id="KW-1185">Reference proteome</keyword>
<dbReference type="InterPro" id="IPR023271">
    <property type="entry name" value="Aquaporin-like"/>
</dbReference>
<feature type="signal peptide" evidence="8">
    <location>
        <begin position="1"/>
        <end position="21"/>
    </location>
</feature>
<feature type="compositionally biased region" description="Basic and acidic residues" evidence="6">
    <location>
        <begin position="170"/>
        <end position="184"/>
    </location>
</feature>
<comment type="caution">
    <text evidence="9">The sequence shown here is derived from an EMBL/GenBank/DDBJ whole genome shotgun (WGS) entry which is preliminary data.</text>
</comment>
<accession>A0ABR4P447</accession>
<sequence length="240" mass="26464">MFFTIELVFTILMLAAEKTKATFIAPVGIGLALFVAELVGVYYTGGSLNPARAFGPAIVGSAFDTYHWIYWIGPLLGALVASGFYGIFKFLNYEEVNGDQDKTEEEQEQERKKQRRHPRSSAQRDRDAELGHADSNDVRVENGYGKHDSRASGDGRKGAGAEAVGGSYHLRTDRERERERERRGSSAHTHATLAAVRSGSTAPGHYYTQSSHPQRGERRSAGDGNAIPNPSPRHPQQFRS</sequence>
<dbReference type="InterPro" id="IPR034294">
    <property type="entry name" value="Aquaporin_transptr"/>
</dbReference>
<evidence type="ECO:0000256" key="6">
    <source>
        <dbReference type="SAM" id="MobiDB-lite"/>
    </source>
</evidence>
<feature type="transmembrane region" description="Helical" evidence="7">
    <location>
        <begin position="68"/>
        <end position="88"/>
    </location>
</feature>
<feature type="chain" id="PRO_5046303326" evidence="8">
    <location>
        <begin position="22"/>
        <end position="240"/>
    </location>
</feature>
<dbReference type="Proteomes" id="UP001629113">
    <property type="component" value="Unassembled WGS sequence"/>
</dbReference>
<feature type="region of interest" description="Disordered" evidence="6">
    <location>
        <begin position="98"/>
        <end position="240"/>
    </location>
</feature>
<evidence type="ECO:0000313" key="10">
    <source>
        <dbReference type="Proteomes" id="UP001629113"/>
    </source>
</evidence>
<feature type="compositionally biased region" description="Basic and acidic residues" evidence="6">
    <location>
        <begin position="122"/>
        <end position="159"/>
    </location>
</feature>
<keyword evidence="8" id="KW-0732">Signal</keyword>
<dbReference type="PANTHER" id="PTHR19139">
    <property type="entry name" value="AQUAPORIN TRANSPORTER"/>
    <property type="match status" value="1"/>
</dbReference>
<dbReference type="SUPFAM" id="SSF81338">
    <property type="entry name" value="Aquaporin-like"/>
    <property type="match status" value="1"/>
</dbReference>
<evidence type="ECO:0000313" key="9">
    <source>
        <dbReference type="EMBL" id="KAL3418097.1"/>
    </source>
</evidence>
<protein>
    <submittedName>
        <fullName evidence="9">MIP family channel protein</fullName>
    </submittedName>
</protein>
<comment type="similarity">
    <text evidence="2">Belongs to the MIP/aquaporin (TC 1.A.8) family.</text>
</comment>
<dbReference type="PANTHER" id="PTHR19139:SF199">
    <property type="entry name" value="MIP17260P"/>
    <property type="match status" value="1"/>
</dbReference>
<dbReference type="EMBL" id="JBFCZG010000009">
    <property type="protein sequence ID" value="KAL3418097.1"/>
    <property type="molecule type" value="Genomic_DNA"/>
</dbReference>
<gene>
    <name evidence="9" type="ORF">PVAG01_09812</name>
</gene>
<evidence type="ECO:0000256" key="2">
    <source>
        <dbReference type="ARBA" id="ARBA00006175"/>
    </source>
</evidence>
<comment type="subcellular location">
    <subcellularLocation>
        <location evidence="1">Membrane</location>
        <topology evidence="1">Multi-pass membrane protein</topology>
    </subcellularLocation>
</comment>
<evidence type="ECO:0000256" key="7">
    <source>
        <dbReference type="SAM" id="Phobius"/>
    </source>
</evidence>